<dbReference type="SUPFAM" id="SSF64438">
    <property type="entry name" value="CNF1/YfiH-like putative cysteine hydrolases"/>
    <property type="match status" value="1"/>
</dbReference>
<evidence type="ECO:0000256" key="2">
    <source>
        <dbReference type="ARBA" id="ARBA00022801"/>
    </source>
</evidence>
<dbReference type="PANTHER" id="PTHR35147">
    <property type="entry name" value="CHEMORECEPTOR GLUTAMINE DEAMIDASE CHED-RELATED"/>
    <property type="match status" value="1"/>
</dbReference>
<keyword evidence="1 3" id="KW-0145">Chemotaxis</keyword>
<evidence type="ECO:0000256" key="3">
    <source>
        <dbReference type="HAMAP-Rule" id="MF_01440"/>
    </source>
</evidence>
<comment type="catalytic activity">
    <reaction evidence="3">
        <text>L-glutaminyl-[protein] + H2O = L-glutamyl-[protein] + NH4(+)</text>
        <dbReference type="Rhea" id="RHEA:16441"/>
        <dbReference type="Rhea" id="RHEA-COMP:10207"/>
        <dbReference type="Rhea" id="RHEA-COMP:10208"/>
        <dbReference type="ChEBI" id="CHEBI:15377"/>
        <dbReference type="ChEBI" id="CHEBI:28938"/>
        <dbReference type="ChEBI" id="CHEBI:29973"/>
        <dbReference type="ChEBI" id="CHEBI:30011"/>
        <dbReference type="EC" id="3.5.1.44"/>
    </reaction>
</comment>
<protein>
    <recommendedName>
        <fullName evidence="3">Probable chemoreceptor glutamine deamidase CheD</fullName>
        <ecNumber evidence="3">3.5.1.44</ecNumber>
    </recommendedName>
</protein>
<keyword evidence="5" id="KW-1185">Reference proteome</keyword>
<dbReference type="HAMAP" id="MF_01440">
    <property type="entry name" value="CheD"/>
    <property type="match status" value="1"/>
</dbReference>
<name>A0ABX6P714_9BURK</name>
<gene>
    <name evidence="3 4" type="primary">cheD</name>
    <name evidence="4" type="ORF">HK414_18490</name>
</gene>
<dbReference type="InterPro" id="IPR038592">
    <property type="entry name" value="CheD-like_sf"/>
</dbReference>
<dbReference type="EC" id="3.5.1.44" evidence="3"/>
<reference evidence="4 5" key="1">
    <citation type="submission" date="2020-05" db="EMBL/GenBank/DDBJ databases">
        <title>Ramlibacter rhizophilus sp. nov., isolated from rhizosphere soil of national flower Mugunghwa from South Korea.</title>
        <authorList>
            <person name="Zheng-Fei Y."/>
            <person name="Huan T."/>
        </authorList>
    </citation>
    <scope>NUCLEOTIDE SEQUENCE [LARGE SCALE GENOMIC DNA]</scope>
    <source>
        <strain evidence="4 5">H242</strain>
    </source>
</reference>
<dbReference type="PANTHER" id="PTHR35147:SF2">
    <property type="entry name" value="CHEMORECEPTOR GLUTAMINE DEAMIDASE CHED-RELATED"/>
    <property type="match status" value="1"/>
</dbReference>
<dbReference type="NCBIfam" id="NF010013">
    <property type="entry name" value="PRK13487.1"/>
    <property type="match status" value="1"/>
</dbReference>
<dbReference type="Gene3D" id="3.30.1330.200">
    <property type="match status" value="1"/>
</dbReference>
<dbReference type="Proteomes" id="UP000500826">
    <property type="component" value="Chromosome"/>
</dbReference>
<dbReference type="Pfam" id="PF03975">
    <property type="entry name" value="CheD"/>
    <property type="match status" value="1"/>
</dbReference>
<dbReference type="EMBL" id="CP053418">
    <property type="protein sequence ID" value="QJW85863.1"/>
    <property type="molecule type" value="Genomic_DNA"/>
</dbReference>
<comment type="similarity">
    <text evidence="3">Belongs to the CheD family.</text>
</comment>
<dbReference type="InterPro" id="IPR011324">
    <property type="entry name" value="Cytotoxic_necrot_fac-like_cat"/>
</dbReference>
<comment type="function">
    <text evidence="3">Probably deamidates glutamine residues to glutamate on methyl-accepting chemotaxis receptors (MCPs), playing an important role in chemotaxis.</text>
</comment>
<sequence>MTGRGFDRTAALLRPRLPVESIKILPGQYYAAARHGSISTVLGSCVSTCLWDPVERIGGMNHFMLPGDSARPDSPRAASARFGLYAMEVLINDMTRPGADRRRLVAKVFGGAQLLAGFDKLDVGAKNSEFVLHFLREEGIRVVAQDLLDVCPRKVHFFVDSGKVQVKRLGMLPNDTVQKREREYLSKLGDKAGGEVEIFRAPA</sequence>
<evidence type="ECO:0000256" key="1">
    <source>
        <dbReference type="ARBA" id="ARBA00022500"/>
    </source>
</evidence>
<evidence type="ECO:0000313" key="5">
    <source>
        <dbReference type="Proteomes" id="UP000500826"/>
    </source>
</evidence>
<evidence type="ECO:0000313" key="4">
    <source>
        <dbReference type="EMBL" id="QJW85863.1"/>
    </source>
</evidence>
<reference evidence="4 5" key="2">
    <citation type="submission" date="2020-05" db="EMBL/GenBank/DDBJ databases">
        <authorList>
            <person name="Khan S.A."/>
            <person name="Jeon C.O."/>
            <person name="Chun B.H."/>
        </authorList>
    </citation>
    <scope>NUCLEOTIDE SEQUENCE [LARGE SCALE GENOMIC DNA]</scope>
    <source>
        <strain evidence="4 5">H242</strain>
    </source>
</reference>
<proteinExistence type="inferred from homology"/>
<keyword evidence="2 3" id="KW-0378">Hydrolase</keyword>
<organism evidence="4 5">
    <name type="scientific">Ramlibacter terrae</name>
    <dbReference type="NCBI Taxonomy" id="2732511"/>
    <lineage>
        <taxon>Bacteria</taxon>
        <taxon>Pseudomonadati</taxon>
        <taxon>Pseudomonadota</taxon>
        <taxon>Betaproteobacteria</taxon>
        <taxon>Burkholderiales</taxon>
        <taxon>Comamonadaceae</taxon>
        <taxon>Ramlibacter</taxon>
    </lineage>
</organism>
<accession>A0ABX6P714</accession>
<dbReference type="CDD" id="cd16352">
    <property type="entry name" value="CheD"/>
    <property type="match status" value="1"/>
</dbReference>
<dbReference type="InterPro" id="IPR005659">
    <property type="entry name" value="Chemorcpt_Glu_NH3ase_CheD"/>
</dbReference>